<comment type="caution">
    <text evidence="2">The sequence shown here is derived from an EMBL/GenBank/DDBJ whole genome shotgun (WGS) entry which is preliminary data.</text>
</comment>
<dbReference type="Proteomes" id="UP000178724">
    <property type="component" value="Unassembled WGS sequence"/>
</dbReference>
<evidence type="ECO:0000313" key="2">
    <source>
        <dbReference type="EMBL" id="OGB88917.1"/>
    </source>
</evidence>
<keyword evidence="1" id="KW-0812">Transmembrane</keyword>
<evidence type="ECO:0008006" key="4">
    <source>
        <dbReference type="Google" id="ProtNLM"/>
    </source>
</evidence>
<dbReference type="NCBIfam" id="TIGR02532">
    <property type="entry name" value="IV_pilin_GFxxxE"/>
    <property type="match status" value="1"/>
</dbReference>
<feature type="transmembrane region" description="Helical" evidence="1">
    <location>
        <begin position="12"/>
        <end position="34"/>
    </location>
</feature>
<protein>
    <recommendedName>
        <fullName evidence="4">Type II secretion system protein GspH</fullName>
    </recommendedName>
</protein>
<evidence type="ECO:0000313" key="3">
    <source>
        <dbReference type="Proteomes" id="UP000178724"/>
    </source>
</evidence>
<keyword evidence="1" id="KW-0472">Membrane</keyword>
<gene>
    <name evidence="2" type="ORF">A2625_00375</name>
</gene>
<keyword evidence="1" id="KW-1133">Transmembrane helix</keyword>
<organism evidence="2 3">
    <name type="scientific">candidate division WOR-1 bacterium RIFCSPHIGHO2_01_FULL_53_15</name>
    <dbReference type="NCBI Taxonomy" id="1802564"/>
    <lineage>
        <taxon>Bacteria</taxon>
        <taxon>Bacillati</taxon>
        <taxon>Saganbacteria</taxon>
    </lineage>
</organism>
<accession>A0A1F4PZ53</accession>
<reference evidence="2 3" key="1">
    <citation type="journal article" date="2016" name="Nat. Commun.">
        <title>Thousands of microbial genomes shed light on interconnected biogeochemical processes in an aquifer system.</title>
        <authorList>
            <person name="Anantharaman K."/>
            <person name="Brown C.T."/>
            <person name="Hug L.A."/>
            <person name="Sharon I."/>
            <person name="Castelle C.J."/>
            <person name="Probst A.J."/>
            <person name="Thomas B.C."/>
            <person name="Singh A."/>
            <person name="Wilkins M.J."/>
            <person name="Karaoz U."/>
            <person name="Brodie E.L."/>
            <person name="Williams K.H."/>
            <person name="Hubbard S.S."/>
            <person name="Banfield J.F."/>
        </authorList>
    </citation>
    <scope>NUCLEOTIDE SEQUENCE [LARGE SCALE GENOMIC DNA]</scope>
</reference>
<dbReference type="AlphaFoldDB" id="A0A1F4PZ53"/>
<dbReference type="EMBL" id="METM01000032">
    <property type="protein sequence ID" value="OGB88917.1"/>
    <property type="molecule type" value="Genomic_DNA"/>
</dbReference>
<dbReference type="Pfam" id="PF07963">
    <property type="entry name" value="N_methyl"/>
    <property type="match status" value="1"/>
</dbReference>
<sequence>MKPNRDKRGFTLVETILVITILAILAFGLGNFIVTSIDAWLFVAGRDSATGAARAAMDRMVAELIRIKKPQNILTSTASVCAFLDIETNVVTFEQSSSNLLRNGAVLAANLLTPTGLTFTYLDATGEATAVKQDMRSIRVWLAILAGSQLTTIESAARIRNLI</sequence>
<evidence type="ECO:0000256" key="1">
    <source>
        <dbReference type="SAM" id="Phobius"/>
    </source>
</evidence>
<name>A0A1F4PZ53_UNCSA</name>
<proteinExistence type="predicted"/>
<dbReference type="InterPro" id="IPR012902">
    <property type="entry name" value="N_methyl_site"/>
</dbReference>